<evidence type="ECO:0000259" key="10">
    <source>
        <dbReference type="PROSITE" id="PS50850"/>
    </source>
</evidence>
<feature type="transmembrane region" description="Helical" evidence="9">
    <location>
        <begin position="40"/>
        <end position="59"/>
    </location>
</feature>
<dbReference type="PROSITE" id="PS00217">
    <property type="entry name" value="SUGAR_TRANSPORT_2"/>
    <property type="match status" value="1"/>
</dbReference>
<evidence type="ECO:0000256" key="4">
    <source>
        <dbReference type="ARBA" id="ARBA00022692"/>
    </source>
</evidence>
<dbReference type="InterPro" id="IPR005829">
    <property type="entry name" value="Sugar_transporter_CS"/>
</dbReference>
<evidence type="ECO:0000256" key="8">
    <source>
        <dbReference type="RuleBase" id="RU003346"/>
    </source>
</evidence>
<dbReference type="NCBIfam" id="TIGR00879">
    <property type="entry name" value="SP"/>
    <property type="match status" value="1"/>
</dbReference>
<feature type="transmembrane region" description="Helical" evidence="9">
    <location>
        <begin position="400"/>
        <end position="422"/>
    </location>
</feature>
<gene>
    <name evidence="11" type="ORF">OGAPHI_004834</name>
</gene>
<sequence length="545" mass="58851">MSEIPKTDSLSLTDADVVDKSSQDDQSSDMLLSMESAKPTFLVVVLVCFASISGFMFGYDTGYISSALVSIGKDLGKDLTYGEEEFITAATSLGALITAIFAGSMADIFGRKPVLMFSNSLFIVGAIIQCAAHTVWTMIAGRFIMGFGVGVGSLIAPLYISELAPSKFRGRLVILNCLGITGGQLIAYGIGAGLAHVNNGWRVQVGLSIIPPAVQLAAFLFLPDTPRFLISKNKLEKAAKVIARTHRGATPESISYKIAETKTLNSSIPGDSVFSKTWNGIKEIHRVPSNFRALVIACGLQGIQQFTGFNSLMYFSSTIFKAIGFDNSTAVSIIVSGTNFVLTVVAFFIIDKVGRRRMLLVSLPVMMIALIVNAIAFHYVPLKFENDSVELTDQVSNWGYVIMVFMIIYVGAYAVGIGNVPWQQSELFPQSVRGVGASYATATNWSGSLVISSTFLTMLEHITPTGTFALFAALTAVSIVFCYLFYPELSNLALEETQQLLTGGFNIKESVALAKKRKHQKLSSTGSIDKPDLEYVDRVSNSNSV</sequence>
<feature type="transmembrane region" description="Helical" evidence="9">
    <location>
        <begin position="142"/>
        <end position="160"/>
    </location>
</feature>
<keyword evidence="6 9" id="KW-0472">Membrane</keyword>
<feature type="transmembrane region" description="Helical" evidence="9">
    <location>
        <begin position="329"/>
        <end position="350"/>
    </location>
</feature>
<accession>A0A9P8P2Y7</accession>
<evidence type="ECO:0000256" key="9">
    <source>
        <dbReference type="SAM" id="Phobius"/>
    </source>
</evidence>
<comment type="subcellular location">
    <subcellularLocation>
        <location evidence="1">Membrane</location>
        <topology evidence="1">Multi-pass membrane protein</topology>
    </subcellularLocation>
</comment>
<evidence type="ECO:0000256" key="7">
    <source>
        <dbReference type="ARBA" id="ARBA00049119"/>
    </source>
</evidence>
<dbReference type="EMBL" id="JAEUBE010000352">
    <property type="protein sequence ID" value="KAH3664120.1"/>
    <property type="molecule type" value="Genomic_DNA"/>
</dbReference>
<dbReference type="Gene3D" id="1.20.1250.20">
    <property type="entry name" value="MFS general substrate transporter like domains"/>
    <property type="match status" value="1"/>
</dbReference>
<comment type="similarity">
    <text evidence="2 8">Belongs to the major facilitator superfamily. Sugar transporter (TC 2.A.1.1) family.</text>
</comment>
<evidence type="ECO:0000256" key="6">
    <source>
        <dbReference type="ARBA" id="ARBA00023136"/>
    </source>
</evidence>
<dbReference type="PANTHER" id="PTHR48020:SF12">
    <property type="entry name" value="PROTON MYO-INOSITOL COTRANSPORTER"/>
    <property type="match status" value="1"/>
</dbReference>
<dbReference type="Proteomes" id="UP000769157">
    <property type="component" value="Unassembled WGS sequence"/>
</dbReference>
<dbReference type="FunFam" id="1.20.1250.20:FF:000073">
    <property type="entry name" value="MFS myo-inositol transporter, putative"/>
    <property type="match status" value="1"/>
</dbReference>
<dbReference type="RefSeq" id="XP_046060400.1">
    <property type="nucleotide sequence ID" value="XM_046205955.1"/>
</dbReference>
<evidence type="ECO:0000256" key="5">
    <source>
        <dbReference type="ARBA" id="ARBA00022989"/>
    </source>
</evidence>
<dbReference type="GeneID" id="70236799"/>
<dbReference type="GO" id="GO:1904679">
    <property type="term" value="P:myo-inositol import across plasma membrane"/>
    <property type="evidence" value="ECO:0007669"/>
    <property type="project" value="TreeGrafter"/>
</dbReference>
<dbReference type="InterPro" id="IPR036259">
    <property type="entry name" value="MFS_trans_sf"/>
</dbReference>
<dbReference type="PROSITE" id="PS00216">
    <property type="entry name" value="SUGAR_TRANSPORT_1"/>
    <property type="match status" value="1"/>
</dbReference>
<organism evidence="11 12">
    <name type="scientific">Ogataea philodendri</name>
    <dbReference type="NCBI Taxonomy" id="1378263"/>
    <lineage>
        <taxon>Eukaryota</taxon>
        <taxon>Fungi</taxon>
        <taxon>Dikarya</taxon>
        <taxon>Ascomycota</taxon>
        <taxon>Saccharomycotina</taxon>
        <taxon>Pichiomycetes</taxon>
        <taxon>Pichiales</taxon>
        <taxon>Pichiaceae</taxon>
        <taxon>Ogataea</taxon>
    </lineage>
</organism>
<reference evidence="11" key="2">
    <citation type="submission" date="2021-01" db="EMBL/GenBank/DDBJ databases">
        <authorList>
            <person name="Schikora-Tamarit M.A."/>
        </authorList>
    </citation>
    <scope>NUCLEOTIDE SEQUENCE</scope>
    <source>
        <strain evidence="11">CBS6075</strain>
    </source>
</reference>
<dbReference type="InterPro" id="IPR020846">
    <property type="entry name" value="MFS_dom"/>
</dbReference>
<feature type="transmembrane region" description="Helical" evidence="9">
    <location>
        <begin position="172"/>
        <end position="195"/>
    </location>
</feature>
<comment type="catalytic activity">
    <reaction evidence="7">
        <text>myo-inositol(out) + H(+)(out) = myo-inositol(in) + H(+)(in)</text>
        <dbReference type="Rhea" id="RHEA:60364"/>
        <dbReference type="ChEBI" id="CHEBI:15378"/>
        <dbReference type="ChEBI" id="CHEBI:17268"/>
    </reaction>
</comment>
<evidence type="ECO:0000256" key="1">
    <source>
        <dbReference type="ARBA" id="ARBA00004141"/>
    </source>
</evidence>
<feature type="transmembrane region" description="Helical" evidence="9">
    <location>
        <begin position="468"/>
        <end position="486"/>
    </location>
</feature>
<dbReference type="GO" id="GO:0005366">
    <property type="term" value="F:myo-inositol:proton symporter activity"/>
    <property type="evidence" value="ECO:0007669"/>
    <property type="project" value="TreeGrafter"/>
</dbReference>
<keyword evidence="4 9" id="KW-0812">Transmembrane</keyword>
<feature type="transmembrane region" description="Helical" evidence="9">
    <location>
        <begin position="201"/>
        <end position="222"/>
    </location>
</feature>
<name>A0A9P8P2Y7_9ASCO</name>
<dbReference type="InterPro" id="IPR005828">
    <property type="entry name" value="MFS_sugar_transport-like"/>
</dbReference>
<dbReference type="AlphaFoldDB" id="A0A9P8P2Y7"/>
<dbReference type="CDD" id="cd17360">
    <property type="entry name" value="MFS_HMIT_like"/>
    <property type="match status" value="1"/>
</dbReference>
<protein>
    <recommendedName>
        <fullName evidence="10">Major facilitator superfamily (MFS) profile domain-containing protein</fullName>
    </recommendedName>
</protein>
<evidence type="ECO:0000256" key="2">
    <source>
        <dbReference type="ARBA" id="ARBA00010992"/>
    </source>
</evidence>
<feature type="domain" description="Major facilitator superfamily (MFS) profile" evidence="10">
    <location>
        <begin position="46"/>
        <end position="490"/>
    </location>
</feature>
<keyword evidence="12" id="KW-1185">Reference proteome</keyword>
<keyword evidence="5 9" id="KW-1133">Transmembrane helix</keyword>
<evidence type="ECO:0000256" key="3">
    <source>
        <dbReference type="ARBA" id="ARBA00022448"/>
    </source>
</evidence>
<feature type="transmembrane region" description="Helical" evidence="9">
    <location>
        <begin position="359"/>
        <end position="380"/>
    </location>
</feature>
<evidence type="ECO:0000313" key="11">
    <source>
        <dbReference type="EMBL" id="KAH3664120.1"/>
    </source>
</evidence>
<dbReference type="OrthoDB" id="6339427at2759"/>
<dbReference type="PROSITE" id="PS50850">
    <property type="entry name" value="MFS"/>
    <property type="match status" value="1"/>
</dbReference>
<dbReference type="PRINTS" id="PR00171">
    <property type="entry name" value="SUGRTRNSPORT"/>
</dbReference>
<keyword evidence="3 8" id="KW-0813">Transport</keyword>
<feature type="transmembrane region" description="Helical" evidence="9">
    <location>
        <begin position="86"/>
        <end position="102"/>
    </location>
</feature>
<comment type="caution">
    <text evidence="11">The sequence shown here is derived from an EMBL/GenBank/DDBJ whole genome shotgun (WGS) entry which is preliminary data.</text>
</comment>
<dbReference type="PANTHER" id="PTHR48020">
    <property type="entry name" value="PROTON MYO-INOSITOL COTRANSPORTER"/>
    <property type="match status" value="1"/>
</dbReference>
<proteinExistence type="inferred from homology"/>
<feature type="transmembrane region" description="Helical" evidence="9">
    <location>
        <begin position="291"/>
        <end position="309"/>
    </location>
</feature>
<dbReference type="SUPFAM" id="SSF103473">
    <property type="entry name" value="MFS general substrate transporter"/>
    <property type="match status" value="1"/>
</dbReference>
<dbReference type="GO" id="GO:0016020">
    <property type="term" value="C:membrane"/>
    <property type="evidence" value="ECO:0007669"/>
    <property type="project" value="UniProtKB-SubCell"/>
</dbReference>
<reference evidence="11" key="1">
    <citation type="journal article" date="2021" name="Open Biol.">
        <title>Shared evolutionary footprints suggest mitochondrial oxidative damage underlies multiple complex I losses in fungi.</title>
        <authorList>
            <person name="Schikora-Tamarit M.A."/>
            <person name="Marcet-Houben M."/>
            <person name="Nosek J."/>
            <person name="Gabaldon T."/>
        </authorList>
    </citation>
    <scope>NUCLEOTIDE SEQUENCE</scope>
    <source>
        <strain evidence="11">CBS6075</strain>
    </source>
</reference>
<feature type="transmembrane region" description="Helical" evidence="9">
    <location>
        <begin position="434"/>
        <end position="456"/>
    </location>
</feature>
<dbReference type="Pfam" id="PF00083">
    <property type="entry name" value="Sugar_tr"/>
    <property type="match status" value="1"/>
</dbReference>
<dbReference type="InterPro" id="IPR003663">
    <property type="entry name" value="Sugar/inositol_transpt"/>
</dbReference>
<feature type="transmembrane region" description="Helical" evidence="9">
    <location>
        <begin position="114"/>
        <end position="136"/>
    </location>
</feature>
<dbReference type="InterPro" id="IPR050814">
    <property type="entry name" value="Myo-inositol_Transporter"/>
</dbReference>
<evidence type="ECO:0000313" key="12">
    <source>
        <dbReference type="Proteomes" id="UP000769157"/>
    </source>
</evidence>